<feature type="non-terminal residue" evidence="4">
    <location>
        <position position="1"/>
    </location>
</feature>
<feature type="domain" description="Carboxylesterase type B" evidence="3">
    <location>
        <begin position="20"/>
        <end position="70"/>
    </location>
</feature>
<keyword evidence="5" id="KW-1185">Reference proteome</keyword>
<name>A0ABN8HVV2_9NEOP</name>
<keyword evidence="2" id="KW-0732">Signal</keyword>
<evidence type="ECO:0000256" key="1">
    <source>
        <dbReference type="ARBA" id="ARBA00023180"/>
    </source>
</evidence>
<keyword evidence="1" id="KW-0325">Glycoprotein</keyword>
<feature type="chain" id="PRO_5046769951" description="Carboxylesterase type B domain-containing protein" evidence="2">
    <location>
        <begin position="19"/>
        <end position="244"/>
    </location>
</feature>
<dbReference type="SUPFAM" id="SSF53474">
    <property type="entry name" value="alpha/beta-Hydrolases"/>
    <property type="match status" value="2"/>
</dbReference>
<sequence>MNLFVCILFLHCLTIISTDVIVETKLGKIAGIEIQSIIPNEKYYSFLGIPYAKPPIDELRFKTPKPHEESEHLAVDTDDSRAVQRGLVAFGPSIEPNHPEAVITDLPEDNDIEINVPVMIGYNSREDGTWGASVGDELCYLFVCNPKKIYKKLLEDEDAEEIKVLKNMVKMWANFARTGNPTPNGDEVTWNPATKENKECLVISDELKMHKNLHENVVRFWDDFISSYSEKAVNGVVQDKRDEL</sequence>
<reference evidence="4" key="1">
    <citation type="submission" date="2022-03" db="EMBL/GenBank/DDBJ databases">
        <authorList>
            <person name="Martin H S."/>
        </authorList>
    </citation>
    <scope>NUCLEOTIDE SEQUENCE</scope>
</reference>
<dbReference type="InterPro" id="IPR029058">
    <property type="entry name" value="AB_hydrolase_fold"/>
</dbReference>
<evidence type="ECO:0000256" key="2">
    <source>
        <dbReference type="SAM" id="SignalP"/>
    </source>
</evidence>
<dbReference type="InterPro" id="IPR002018">
    <property type="entry name" value="CarbesteraseB"/>
</dbReference>
<dbReference type="Gene3D" id="3.40.50.1820">
    <property type="entry name" value="alpha/beta hydrolase"/>
    <property type="match status" value="2"/>
</dbReference>
<dbReference type="PANTHER" id="PTHR11559">
    <property type="entry name" value="CARBOXYLESTERASE"/>
    <property type="match status" value="1"/>
</dbReference>
<feature type="signal peptide" evidence="2">
    <location>
        <begin position="1"/>
        <end position="18"/>
    </location>
</feature>
<dbReference type="InterPro" id="IPR050309">
    <property type="entry name" value="Type-B_Carboxylest/Lipase"/>
</dbReference>
<dbReference type="Pfam" id="PF00135">
    <property type="entry name" value="COesterase"/>
    <property type="match status" value="2"/>
</dbReference>
<dbReference type="EMBL" id="OW152826">
    <property type="protein sequence ID" value="CAH2042177.1"/>
    <property type="molecule type" value="Genomic_DNA"/>
</dbReference>
<gene>
    <name evidence="4" type="ORF">IPOD504_LOCUS3634</name>
</gene>
<organism evidence="4 5">
    <name type="scientific">Iphiclides podalirius</name>
    <name type="common">scarce swallowtail</name>
    <dbReference type="NCBI Taxonomy" id="110791"/>
    <lineage>
        <taxon>Eukaryota</taxon>
        <taxon>Metazoa</taxon>
        <taxon>Ecdysozoa</taxon>
        <taxon>Arthropoda</taxon>
        <taxon>Hexapoda</taxon>
        <taxon>Insecta</taxon>
        <taxon>Pterygota</taxon>
        <taxon>Neoptera</taxon>
        <taxon>Endopterygota</taxon>
        <taxon>Lepidoptera</taxon>
        <taxon>Glossata</taxon>
        <taxon>Ditrysia</taxon>
        <taxon>Papilionoidea</taxon>
        <taxon>Papilionidae</taxon>
        <taxon>Papilioninae</taxon>
        <taxon>Iphiclides</taxon>
    </lineage>
</organism>
<dbReference type="Proteomes" id="UP000837857">
    <property type="component" value="Chromosome 14"/>
</dbReference>
<evidence type="ECO:0000313" key="5">
    <source>
        <dbReference type="Proteomes" id="UP000837857"/>
    </source>
</evidence>
<feature type="domain" description="Carboxylesterase type B" evidence="3">
    <location>
        <begin position="131"/>
        <end position="221"/>
    </location>
</feature>
<protein>
    <recommendedName>
        <fullName evidence="3">Carboxylesterase type B domain-containing protein</fullName>
    </recommendedName>
</protein>
<evidence type="ECO:0000259" key="3">
    <source>
        <dbReference type="Pfam" id="PF00135"/>
    </source>
</evidence>
<evidence type="ECO:0000313" key="4">
    <source>
        <dbReference type="EMBL" id="CAH2042177.1"/>
    </source>
</evidence>
<proteinExistence type="predicted"/>
<accession>A0ABN8HVV2</accession>